<keyword evidence="4" id="KW-1185">Reference proteome</keyword>
<keyword evidence="2" id="KW-0732">Signal</keyword>
<proteinExistence type="predicted"/>
<gene>
    <name evidence="3" type="ORF">PRZ48_011399</name>
</gene>
<protein>
    <submittedName>
        <fullName evidence="3">Uncharacterized protein</fullName>
    </submittedName>
</protein>
<accession>A0ABR0E6F9</accession>
<evidence type="ECO:0000256" key="1">
    <source>
        <dbReference type="SAM" id="MobiDB-lite"/>
    </source>
</evidence>
<sequence length="958" mass="103573">MRNLWALLLRTSGFTSSLSTAPTSSTNFQDVTPSNTSLLEEASTIAHSTVSDIIEQRVPRSLSPSSSWQFVTRPQIKHAETSAVIKGPGNQQAIVLAESTPTSECVPSTAYAELVTCMPAVDAGHVKSTVACKTSYSETSGCDLDPSPSTTSLTSTLTLQCSQASCGQGGCAGGKTKTAKHTGTKCKDCTTSEGLVYAPQSTVPATASDPVAGATPSLAPEEGGSLTKRTLLEPKDFNDNYDQFMLTEVDKAREEGNIVEHREPDTGGRSSSSVWTFFEEAENFAVEELSGCTVIILVSRRGVWMSHHWEDPTFINLHGLPSTVQQDILVGMFTGDNSGMYPGLNQFTQPGYLFDNGVYGRTRNRVQPIIYTPYSTAFQEQFGAQWPPYKYLPDILQIQRLLLDAYRVSVPVYTYVPLELSEDEKEEVFDTTARGKILVQYDPQNWLMTERRREGDNDEVCYQQEAVVRIWDDSGHKLYEDRFFAMPEQNVLVQMQQFGKRSEETQIDWSQPYCGLPNTTESECKITSAPATTISAHTVGTSTVAAQTISANTYCQCGETIAGVETSTAQDGSRSVYCNNGGPSASHTKPAMTLPPASTCYVTSAPATTLPDKTVGSSVRHGETIPANTYCQCGKTVAGVLNSTGIDGGETFYCANGGAASTSPVTRSPPPTACKLTSAPATTWGSQTFPAETYCQCGDRIAGLDTSEGDDGGKTVFCADGEGTKTSPIPITTATPSCEIKDSSCSCGKATGSVHSVSGNDGKKTYDCVVGSKTWPAVSTSTPEPPKKSDTCRLHLKEDTNGISTGGWQFSHHSNIELFVNEASRWNYTLTGPLINTHALRASDTKLEKDFFVNFGMTTDHDDVPEAVNRRAQPPRPGHTTKFTKWFVFVGYGAPGNWQSHLYAPNNDTGQVQPPETWIYPYCRIGGWDIGGADIFGLQLDPTRDLDCYFKCAPGAED</sequence>
<organism evidence="3 4">
    <name type="scientific">Zasmidium cellare</name>
    <name type="common">Wine cellar mold</name>
    <name type="synonym">Racodium cellare</name>
    <dbReference type="NCBI Taxonomy" id="395010"/>
    <lineage>
        <taxon>Eukaryota</taxon>
        <taxon>Fungi</taxon>
        <taxon>Dikarya</taxon>
        <taxon>Ascomycota</taxon>
        <taxon>Pezizomycotina</taxon>
        <taxon>Dothideomycetes</taxon>
        <taxon>Dothideomycetidae</taxon>
        <taxon>Mycosphaerellales</taxon>
        <taxon>Mycosphaerellaceae</taxon>
        <taxon>Zasmidium</taxon>
    </lineage>
</organism>
<evidence type="ECO:0000256" key="2">
    <source>
        <dbReference type="SAM" id="SignalP"/>
    </source>
</evidence>
<evidence type="ECO:0000313" key="4">
    <source>
        <dbReference type="Proteomes" id="UP001305779"/>
    </source>
</evidence>
<dbReference type="EMBL" id="JAXOVC010000009">
    <property type="protein sequence ID" value="KAK4496950.1"/>
    <property type="molecule type" value="Genomic_DNA"/>
</dbReference>
<feature type="signal peptide" evidence="2">
    <location>
        <begin position="1"/>
        <end position="17"/>
    </location>
</feature>
<reference evidence="3 4" key="1">
    <citation type="journal article" date="2023" name="G3 (Bethesda)">
        <title>A chromosome-level genome assembly of Zasmidium syzygii isolated from banana leaves.</title>
        <authorList>
            <person name="van Westerhoven A.C."/>
            <person name="Mehrabi R."/>
            <person name="Talebi R."/>
            <person name="Steentjes M.B.F."/>
            <person name="Corcolon B."/>
            <person name="Chong P.A."/>
            <person name="Kema G.H.J."/>
            <person name="Seidl M.F."/>
        </authorList>
    </citation>
    <scope>NUCLEOTIDE SEQUENCE [LARGE SCALE GENOMIC DNA]</scope>
    <source>
        <strain evidence="3 4">P124</strain>
    </source>
</reference>
<dbReference type="Proteomes" id="UP001305779">
    <property type="component" value="Unassembled WGS sequence"/>
</dbReference>
<comment type="caution">
    <text evidence="3">The sequence shown here is derived from an EMBL/GenBank/DDBJ whole genome shotgun (WGS) entry which is preliminary data.</text>
</comment>
<name>A0ABR0E6F9_ZASCE</name>
<evidence type="ECO:0000313" key="3">
    <source>
        <dbReference type="EMBL" id="KAK4496950.1"/>
    </source>
</evidence>
<feature type="chain" id="PRO_5046340881" evidence="2">
    <location>
        <begin position="18"/>
        <end position="958"/>
    </location>
</feature>
<feature type="region of interest" description="Disordered" evidence="1">
    <location>
        <begin position="204"/>
        <end position="224"/>
    </location>
</feature>